<keyword evidence="3 11" id="KW-0728">SH3 domain</keyword>
<evidence type="ECO:0000256" key="4">
    <source>
        <dbReference type="ARBA" id="ARBA00022467"/>
    </source>
</evidence>
<protein>
    <recommendedName>
        <fullName evidence="13">SH3 domain-containing protein</fullName>
    </recommendedName>
</protein>
<evidence type="ECO:0000256" key="6">
    <source>
        <dbReference type="ARBA" id="ARBA00022553"/>
    </source>
</evidence>
<dbReference type="Pfam" id="PF00435">
    <property type="entry name" value="Spectrin"/>
    <property type="match status" value="15"/>
</dbReference>
<gene>
    <name evidence="14" type="primary">Sptan1</name>
</gene>
<evidence type="ECO:0000256" key="8">
    <source>
        <dbReference type="ARBA" id="ARBA00022860"/>
    </source>
</evidence>
<evidence type="ECO:0000256" key="11">
    <source>
        <dbReference type="PROSITE-ProRule" id="PRU00192"/>
    </source>
</evidence>
<dbReference type="FunFam" id="1.20.58.60:FF:000046">
    <property type="entry name" value="Spectrin alpha chain, non-erythrocytic 1"/>
    <property type="match status" value="1"/>
</dbReference>
<evidence type="ECO:0000256" key="5">
    <source>
        <dbReference type="ARBA" id="ARBA00022490"/>
    </source>
</evidence>
<keyword evidence="7" id="KW-0677">Repeat</keyword>
<keyword evidence="8" id="KW-0112">Calmodulin-binding</keyword>
<dbReference type="FunFam" id="1.20.58.60:FF:000079">
    <property type="entry name" value="Spectrin alpha chain, non-erythrocytic 1"/>
    <property type="match status" value="1"/>
</dbReference>
<keyword evidence="10" id="KW-0206">Cytoskeleton</keyword>
<dbReference type="GO" id="GO:0005856">
    <property type="term" value="C:cytoskeleton"/>
    <property type="evidence" value="ECO:0007669"/>
    <property type="project" value="UniProtKB-SubCell"/>
</dbReference>
<dbReference type="Gene3D" id="2.30.30.40">
    <property type="entry name" value="SH3 Domains"/>
    <property type="match status" value="1"/>
</dbReference>
<feature type="domain" description="SH3" evidence="13">
    <location>
        <begin position="930"/>
        <end position="989"/>
    </location>
</feature>
<keyword evidence="5" id="KW-0963">Cytoplasm</keyword>
<evidence type="ECO:0000256" key="1">
    <source>
        <dbReference type="ARBA" id="ARBA00004245"/>
    </source>
</evidence>
<dbReference type="PRINTS" id="PR00452">
    <property type="entry name" value="SH3DOMAIN"/>
</dbReference>
<comment type="subcellular location">
    <subcellularLocation>
        <location evidence="1">Cytoplasm</location>
        <location evidence="1">Cytoskeleton</location>
    </subcellularLocation>
</comment>
<comment type="similarity">
    <text evidence="2">Belongs to the spectrin family.</text>
</comment>
<dbReference type="FunFam" id="1.20.58.60:FF:000006">
    <property type="entry name" value="Spectrin alpha chain, non-erythrocytic 1"/>
    <property type="match status" value="2"/>
</dbReference>
<keyword evidence="6" id="KW-0597">Phosphoprotein</keyword>
<dbReference type="FunFam" id="1.20.58.60:FF:000071">
    <property type="entry name" value="Spectrin alpha chain, non-erythrocytic 1"/>
    <property type="match status" value="1"/>
</dbReference>
<reference evidence="14" key="1">
    <citation type="submission" date="2023-09" db="UniProtKB">
        <authorList>
            <consortium name="Ensembl"/>
        </authorList>
    </citation>
    <scope>IDENTIFICATION</scope>
</reference>
<dbReference type="FunFam" id="1.20.58.60:FF:000080">
    <property type="entry name" value="Spectrin alpha chain, non-erythrocytic 1"/>
    <property type="match status" value="1"/>
</dbReference>
<dbReference type="GO" id="GO:0005737">
    <property type="term" value="C:cytoplasm"/>
    <property type="evidence" value="ECO:0007669"/>
    <property type="project" value="UniProtKB-ARBA"/>
</dbReference>
<dbReference type="FunFam" id="1.20.5.170:FF:000014">
    <property type="entry name" value="Spectrin alpha chain, non-erythrocytic 1"/>
    <property type="match status" value="1"/>
</dbReference>
<feature type="coiled-coil region" evidence="12">
    <location>
        <begin position="170"/>
        <end position="204"/>
    </location>
</feature>
<dbReference type="GO" id="GO:0005516">
    <property type="term" value="F:calmodulin binding"/>
    <property type="evidence" value="ECO:0007669"/>
    <property type="project" value="UniProtKB-KW"/>
</dbReference>
<evidence type="ECO:0000259" key="13">
    <source>
        <dbReference type="PROSITE" id="PS50002"/>
    </source>
</evidence>
<dbReference type="FunFam" id="1.20.58.60:FF:000007">
    <property type="entry name" value="Spectrin alpha chain non-erythrocytic 1"/>
    <property type="match status" value="2"/>
</dbReference>
<dbReference type="SUPFAM" id="SSF46966">
    <property type="entry name" value="Spectrin repeat"/>
    <property type="match status" value="10"/>
</dbReference>
<dbReference type="SUPFAM" id="SSF50044">
    <property type="entry name" value="SH3-domain"/>
    <property type="match status" value="1"/>
</dbReference>
<dbReference type="FunFam" id="1.20.58.60:FF:000013">
    <property type="entry name" value="Spectrin alpha chain, non-erythrocytic 1"/>
    <property type="match status" value="2"/>
</dbReference>
<dbReference type="CDD" id="cd11808">
    <property type="entry name" value="SH3_Alpha_Spectrin"/>
    <property type="match status" value="1"/>
</dbReference>
<dbReference type="InterPro" id="IPR036028">
    <property type="entry name" value="SH3-like_dom_sf"/>
</dbReference>
<sequence length="1689" mass="194503">MVLISGHLSFQKMDPSGVKVLETAEDIQERRQQVLDRYHRFKELSTLRRQKLEDSYRFQFFQRDAEELEKWIQEKLQIASDENYKDPTNLQVYLISLRCLPKYRSPNTRLMELHRQWELLLEKMREKGIKLLQAQKLVQYLRECEDVMDWISDKEAIVTSEELGQDLEHVEVLQKKFEEFQTDLAAHEERVNEVNQFAAKLIQEQHPEEEMIKTKQDEVNAAWQRLKGLALQRQGKLFGAAEVQRFNRDVDETISWIKEKEQLMASDDFGRDLASVQALLRKHEGLERDLAALEDKVKALCAEADRLQQSHPLSATQIQVKREELITNWEQIRTLAAERHARLNDSYRLQRFLADFRDLTSWVTEMKALINADELANDVAGAEALLDRHQEHKGEIDAHEDSFKSADESGQALLAAGHYASDEVREKVREARRRGNSLSLFVFWPKYPLFAFLLNEDLGDSLDSVEALLKKHEDFEKSLSAQEEKITALDEFATKLIQNNHYAMEDVATRRDALLSRRNALHERAMHRRAQLADSFHLQQFFRDSDELKSWVNEKMKTATDEAYKDPSNLQGKVQKHQAFEAELSANQSRIDALEKAGQKLIDVNHYAKDEVAARMNEVISLWKKLLEATELKGIKLREANQQQQFNRNVEDIELWLYEVEGHLASDDYGKDLTNVQNLQKKHALLEADVAAHQDRIDGITIQARQFQDAGHFDAENIKKKQEALVARYEALKEPMVARKQKLADSLRLQQLFRDVEDEETWIREKEPIAASTNRGKDLIGVQNLLKKHQALQAEIAGHEPRIKAVTQKGNAMVEEGHFAAEDVKAKLNELNQKWEALKAKASQRRQDLEDSLQAQQYFADANEAESWMREKEPIVGSTDYGKDEDSAEALLKKHEALMSDLSAYGSSIQALREQAQSCRQQVAPMDDETGKELVLALYDYQEKSPREVTMKKGDILTLLNSTNKDWWKVEVNDRQGFVPAAYVKKLDPAQSASRENLLEEQGSIALRQEYHSLLELGEKRKGMLEKSCKKFMLFREANELQQWINEKEAALTSEEVGADLEQVEVLQKKFDDFQKDLKANESRLKDINKVAEDLESEVGLTLHLLQELNERWRSLQQLAEERSQLLGSAHEVQRFHRDADETKEWIEEKNQALNTDNYGHDLASVQALQRKHEGFERDLAALGDKVNSLGETAQRLIQSHPESAEDLKEKCTELNQAWTSLGKRADQRKAKLGDSHDLQRFLSDFRDLMSWINGIRGLVSSDELAKDVTGAEALLERHQEHRTEIDARAGTFQAFEQFGQQLLAHGHYASPEIKEKLDVLDQERTDLEKAWVQRRMMLDQCLELQLFHRDCEQAENWMAAREAFLNTEDKGDSLDSVEALIKKHEDFDKAINVQEEKIAALQAFADQLIAAGHYAKGDIASRRNEVLDRWRRLKAQMIEKRSKLGESQTLQQFSRDVDEIEAWISEKLQTASDESYKDPTNIQSKHQKHQAFEAELHANADRIRGVIDMGNSLIERGACAGSEDAVKARLAALADQWQFLVQKSAEKSQKLKEANKQQNFNTGIKDFDFWLSEVMQSGSLFPQMAFLASQQDRLKDLNSQADSLMTSSAFDTSQVKEKRDTINGRFQKIKSMAASRRAKLSESHRLHQFFRDMDDEESWIKYELCNLAVTPQGPGGKGFQAFQIVRTQ</sequence>
<dbReference type="GO" id="GO:0003779">
    <property type="term" value="F:actin binding"/>
    <property type="evidence" value="ECO:0007669"/>
    <property type="project" value="UniProtKB-KW"/>
</dbReference>
<dbReference type="Gene3D" id="1.20.58.60">
    <property type="match status" value="15"/>
</dbReference>
<feature type="coiled-coil region" evidence="12">
    <location>
        <begin position="276"/>
        <end position="310"/>
    </location>
</feature>
<dbReference type="InterPro" id="IPR035825">
    <property type="entry name" value="Alpha_Spectrin_SH3"/>
</dbReference>
<keyword evidence="4" id="KW-0117">Actin capping</keyword>
<feature type="coiled-coil region" evidence="12">
    <location>
        <begin position="1064"/>
        <end position="1112"/>
    </location>
</feature>
<dbReference type="InterPro" id="IPR001452">
    <property type="entry name" value="SH3_domain"/>
</dbReference>
<accession>A0A8C0XPJ6</accession>
<evidence type="ECO:0000256" key="7">
    <source>
        <dbReference type="ARBA" id="ARBA00022737"/>
    </source>
</evidence>
<feature type="coiled-coil region" evidence="12">
    <location>
        <begin position="372"/>
        <end position="402"/>
    </location>
</feature>
<evidence type="ECO:0000313" key="14">
    <source>
        <dbReference type="Ensembl" id="ENSCCNP00000031185.1"/>
    </source>
</evidence>
<dbReference type="SMART" id="SM00150">
    <property type="entry name" value="SPEC"/>
    <property type="match status" value="15"/>
</dbReference>
<dbReference type="PANTHER" id="PTHR11915">
    <property type="entry name" value="SPECTRIN/FILAMIN RELATED CYTOSKELETAL PROTEIN"/>
    <property type="match status" value="1"/>
</dbReference>
<dbReference type="SMART" id="SM00326">
    <property type="entry name" value="SH3"/>
    <property type="match status" value="1"/>
</dbReference>
<name>A0A8C0XPJ6_CASCN</name>
<organism evidence="14">
    <name type="scientific">Castor canadensis</name>
    <name type="common">American beaver</name>
    <dbReference type="NCBI Taxonomy" id="51338"/>
    <lineage>
        <taxon>Eukaryota</taxon>
        <taxon>Metazoa</taxon>
        <taxon>Chordata</taxon>
        <taxon>Craniata</taxon>
        <taxon>Vertebrata</taxon>
        <taxon>Euteleostomi</taxon>
        <taxon>Mammalia</taxon>
        <taxon>Eutheria</taxon>
        <taxon>Euarchontoglires</taxon>
        <taxon>Glires</taxon>
        <taxon>Rodentia</taxon>
        <taxon>Castorimorpha</taxon>
        <taxon>Castoridae</taxon>
        <taxon>Castor</taxon>
    </lineage>
</organism>
<dbReference type="Ensembl" id="ENSCCNT00000039213.1">
    <property type="protein sequence ID" value="ENSCCNP00000031185.1"/>
    <property type="gene ID" value="ENSCCNG00000027682.1"/>
</dbReference>
<dbReference type="InterPro" id="IPR002017">
    <property type="entry name" value="Spectrin_repeat"/>
</dbReference>
<evidence type="ECO:0000256" key="10">
    <source>
        <dbReference type="ARBA" id="ARBA00023212"/>
    </source>
</evidence>
<dbReference type="FunFam" id="1.20.58.60:FF:000026">
    <property type="entry name" value="Spectrin alpha chain, non-erythrocytic 1"/>
    <property type="match status" value="2"/>
</dbReference>
<keyword evidence="9" id="KW-0009">Actin-binding</keyword>
<dbReference type="Pfam" id="PF00018">
    <property type="entry name" value="SH3_1"/>
    <property type="match status" value="1"/>
</dbReference>
<evidence type="ECO:0000256" key="12">
    <source>
        <dbReference type="SAM" id="Coils"/>
    </source>
</evidence>
<evidence type="ECO:0000256" key="9">
    <source>
        <dbReference type="ARBA" id="ARBA00023203"/>
    </source>
</evidence>
<dbReference type="GO" id="GO:0051693">
    <property type="term" value="P:actin filament capping"/>
    <property type="evidence" value="ECO:0007669"/>
    <property type="project" value="UniProtKB-KW"/>
</dbReference>
<dbReference type="InterPro" id="IPR018159">
    <property type="entry name" value="Spectrin/alpha-actinin"/>
</dbReference>
<dbReference type="PROSITE" id="PS50002">
    <property type="entry name" value="SH3"/>
    <property type="match status" value="1"/>
</dbReference>
<proteinExistence type="inferred from homology"/>
<feature type="coiled-coil region" evidence="12">
    <location>
        <begin position="821"/>
        <end position="852"/>
    </location>
</feature>
<dbReference type="FunFam" id="2.30.30.40:FF:000036">
    <property type="entry name" value="Spectrin alpha chain, non-erythrocytic 1"/>
    <property type="match status" value="1"/>
</dbReference>
<dbReference type="Gene3D" id="1.20.5.170">
    <property type="match status" value="1"/>
</dbReference>
<dbReference type="PRINTS" id="PR01887">
    <property type="entry name" value="SPECTRNALPHA"/>
</dbReference>
<evidence type="ECO:0000256" key="3">
    <source>
        <dbReference type="ARBA" id="ARBA00022443"/>
    </source>
</evidence>
<evidence type="ECO:0000256" key="2">
    <source>
        <dbReference type="ARBA" id="ARBA00006826"/>
    </source>
</evidence>
<dbReference type="CDD" id="cd00176">
    <property type="entry name" value="SPEC"/>
    <property type="match status" value="6"/>
</dbReference>
<keyword evidence="12" id="KW-0175">Coiled coil</keyword>